<dbReference type="AlphaFoldDB" id="A0A1H6D4L5"/>
<dbReference type="GO" id="GO:0008757">
    <property type="term" value="F:S-adenosylmethionine-dependent methyltransferase activity"/>
    <property type="evidence" value="ECO:0007669"/>
    <property type="project" value="InterPro"/>
</dbReference>
<dbReference type="GO" id="GO:0032259">
    <property type="term" value="P:methylation"/>
    <property type="evidence" value="ECO:0007669"/>
    <property type="project" value="UniProtKB-KW"/>
</dbReference>
<dbReference type="Pfam" id="PF08241">
    <property type="entry name" value="Methyltransf_11"/>
    <property type="match status" value="1"/>
</dbReference>
<sequence length="261" mass="28930">MGIADLLREPALAGIDVDGVERMRAHRAVIDRKPMIRTVFTEIHRLMLGLEAQYLTAQGVRLEIGAGVWPIRESDSGVLATDVVPAPHLDRVVDAQAMDFADGSVRSVFGQHCFHHLPDPEAFFSELSRVCPPGGGTVLVEPYWSPVANLLFKRLFASEDYDKSAQGWTTSGSGAMSGANQALSYIVFERDRDRFERLFPQLEIVHQAPVANHVRYLLSGGLNFRQLVPDFMTGPLKGVEAMLGPLNRILALHHVIVLRKR</sequence>
<keyword evidence="3" id="KW-1185">Reference proteome</keyword>
<evidence type="ECO:0000313" key="2">
    <source>
        <dbReference type="EMBL" id="SEG80287.1"/>
    </source>
</evidence>
<evidence type="ECO:0000313" key="3">
    <source>
        <dbReference type="Proteomes" id="UP000236743"/>
    </source>
</evidence>
<dbReference type="InterPro" id="IPR029063">
    <property type="entry name" value="SAM-dependent_MTases_sf"/>
</dbReference>
<dbReference type="SUPFAM" id="SSF53335">
    <property type="entry name" value="S-adenosyl-L-methionine-dependent methyltransferases"/>
    <property type="match status" value="1"/>
</dbReference>
<dbReference type="Gene3D" id="3.40.50.150">
    <property type="entry name" value="Vaccinia Virus protein VP39"/>
    <property type="match status" value="1"/>
</dbReference>
<accession>A0A1H6D4L5</accession>
<dbReference type="EMBL" id="FNUY01000016">
    <property type="protein sequence ID" value="SEG80287.1"/>
    <property type="molecule type" value="Genomic_DNA"/>
</dbReference>
<dbReference type="Proteomes" id="UP000236743">
    <property type="component" value="Unassembled WGS sequence"/>
</dbReference>
<keyword evidence="2" id="KW-0808">Transferase</keyword>
<name>A0A1H6D4L5_9HYPH</name>
<proteinExistence type="predicted"/>
<gene>
    <name evidence="2" type="ORF">SAMN04488115_11626</name>
</gene>
<feature type="domain" description="Methyltransferase type 11" evidence="1">
    <location>
        <begin position="91"/>
        <end position="136"/>
    </location>
</feature>
<keyword evidence="2" id="KW-0489">Methyltransferase</keyword>
<dbReference type="InterPro" id="IPR013216">
    <property type="entry name" value="Methyltransf_11"/>
</dbReference>
<protein>
    <submittedName>
        <fullName evidence="2">Methyltransferase domain-containing protein</fullName>
    </submittedName>
</protein>
<reference evidence="2 3" key="1">
    <citation type="submission" date="2016-10" db="EMBL/GenBank/DDBJ databases">
        <authorList>
            <person name="de Groot N.N."/>
        </authorList>
    </citation>
    <scope>NUCLEOTIDE SEQUENCE [LARGE SCALE GENOMIC DNA]</scope>
    <source>
        <strain evidence="2 3">DSM 26656</strain>
    </source>
</reference>
<evidence type="ECO:0000259" key="1">
    <source>
        <dbReference type="Pfam" id="PF08241"/>
    </source>
</evidence>
<organism evidence="2 3">
    <name type="scientific">Bosea lathyri</name>
    <dbReference type="NCBI Taxonomy" id="1036778"/>
    <lineage>
        <taxon>Bacteria</taxon>
        <taxon>Pseudomonadati</taxon>
        <taxon>Pseudomonadota</taxon>
        <taxon>Alphaproteobacteria</taxon>
        <taxon>Hyphomicrobiales</taxon>
        <taxon>Boseaceae</taxon>
        <taxon>Bosea</taxon>
    </lineage>
</organism>